<dbReference type="InterPro" id="IPR023393">
    <property type="entry name" value="START-like_dom_sf"/>
</dbReference>
<dbReference type="AlphaFoldDB" id="A0A8J7HDT6"/>
<proteinExistence type="predicted"/>
<protein>
    <submittedName>
        <fullName evidence="1">DUF1997 domain-containing protein</fullName>
    </submittedName>
</protein>
<dbReference type="EMBL" id="JAECZB010000035">
    <property type="protein sequence ID" value="MBH8553512.1"/>
    <property type="molecule type" value="Genomic_DNA"/>
</dbReference>
<dbReference type="Pfam" id="PF09366">
    <property type="entry name" value="DUF1997"/>
    <property type="match status" value="1"/>
</dbReference>
<dbReference type="RefSeq" id="WP_214439794.1">
    <property type="nucleotide sequence ID" value="NZ_JAECZB010000035.1"/>
</dbReference>
<name>A0A8J7HDT6_9CYAN</name>
<sequence>MLSTNGEYQSLDITETVLPVASNPAAAEDTPTPATVGTPTKFYGRYSDSMALCAPKDTVTEYLDAHASWFSRCAEPMKVQPLGENGYALIIGRFGSFGYEVEPKVGLELLPQDKGVYSIRTIPIPDYHPPGYDVDYHASLQLKENLTEMTLVEWELDLVVDLHFPRFIQRLPQSLIQSTGDRLLNQIVRQVSRRLTRKVQEDFHQSLGICFPGNYKKKWLIN</sequence>
<dbReference type="InterPro" id="IPR018971">
    <property type="entry name" value="DUF1997"/>
</dbReference>
<accession>A0A8J7HDT6</accession>
<evidence type="ECO:0000313" key="2">
    <source>
        <dbReference type="Proteomes" id="UP000599391"/>
    </source>
</evidence>
<dbReference type="Gene3D" id="3.30.530.20">
    <property type="match status" value="1"/>
</dbReference>
<gene>
    <name evidence="1" type="ORF">I8751_14255</name>
</gene>
<evidence type="ECO:0000313" key="1">
    <source>
        <dbReference type="EMBL" id="MBH8553512.1"/>
    </source>
</evidence>
<dbReference type="Proteomes" id="UP000599391">
    <property type="component" value="Unassembled WGS sequence"/>
</dbReference>
<reference evidence="1 2" key="1">
    <citation type="journal article" date="2021" name="Int. J. Syst. Evol. Microbiol.">
        <title>Amazonocrinis nigriterrae gen. nov., sp. nov., Atlanticothrix silvestris gen. nov., sp. nov. and Dendronalium phyllosphericum gen. nov., sp. nov., nostocacean cyanobacteria from Brazilian environments.</title>
        <authorList>
            <person name="Alvarenga D.O."/>
            <person name="Andreote A.P.D."/>
            <person name="Branco L.H.Z."/>
            <person name="Delbaje E."/>
            <person name="Cruz R.B."/>
            <person name="Varani A.M."/>
            <person name="Fiore M.F."/>
        </authorList>
    </citation>
    <scope>NUCLEOTIDE SEQUENCE [LARGE SCALE GENOMIC DNA]</scope>
    <source>
        <strain evidence="1 2">CENA357</strain>
    </source>
</reference>
<organism evidence="1 2">
    <name type="scientific">Atlanticothrix silvestris CENA357</name>
    <dbReference type="NCBI Taxonomy" id="1725252"/>
    <lineage>
        <taxon>Bacteria</taxon>
        <taxon>Bacillati</taxon>
        <taxon>Cyanobacteriota</taxon>
        <taxon>Cyanophyceae</taxon>
        <taxon>Nostocales</taxon>
        <taxon>Nodulariaceae</taxon>
        <taxon>Atlanticothrix</taxon>
        <taxon>Atlanticothrix silvestris</taxon>
    </lineage>
</organism>
<comment type="caution">
    <text evidence="1">The sequence shown here is derived from an EMBL/GenBank/DDBJ whole genome shotgun (WGS) entry which is preliminary data.</text>
</comment>
<keyword evidence="2" id="KW-1185">Reference proteome</keyword>